<feature type="region of interest" description="Disordered" evidence="1">
    <location>
        <begin position="404"/>
        <end position="437"/>
    </location>
</feature>
<gene>
    <name evidence="2" type="ORF">EVOR1521_LOCUS15686</name>
</gene>
<sequence length="463" mass="50882">MADDDDDDDFSEMELPSPALAEGEGSRSWPGNAAQVVSSLIGMQVDAQGLSGCYETQEAARAVLQDLGLTLLRVESHEPAELRTTQFHLAQFLTFSMARPSLQNGAALQRYIETLRQSLDFRATWPTEPLEDNRQNTLLEGEDHIIFEHCSEGLIRLHWMNPLPKPAWLQHGGYQCDVCFDPDIRLGYQHVTEDNARDHSKLLEERTGYDLCATCAEKHVLGTRQRILSWISSVSESRSFQRLGDKLELRLSVKRAGSAAEIEAEGSGGLHCAVAVLPLEAAVPKAWLSMGRKLASKLPGPAEPADSLGQLQLRCAQSNATVRLAAGRRQLLCSRQSAERAEWSAETPVYALQLTESEGRWRLAFQPAVESVWLRDPQQLEDLRVLASRAGCVHNIPRKPADEMQLTRSVSSSDAEWAEKSGLERRHPDASDLRGFAAHGAGTSGGFFEPSGSSDCAICAPTS</sequence>
<name>A0AA36IMD3_9DINO</name>
<proteinExistence type="predicted"/>
<keyword evidence="3" id="KW-1185">Reference proteome</keyword>
<protein>
    <submittedName>
        <fullName evidence="2">Uncharacterized protein</fullName>
    </submittedName>
</protein>
<feature type="region of interest" description="Disordered" evidence="1">
    <location>
        <begin position="1"/>
        <end position="30"/>
    </location>
</feature>
<organism evidence="2 3">
    <name type="scientific">Effrenium voratum</name>
    <dbReference type="NCBI Taxonomy" id="2562239"/>
    <lineage>
        <taxon>Eukaryota</taxon>
        <taxon>Sar</taxon>
        <taxon>Alveolata</taxon>
        <taxon>Dinophyceae</taxon>
        <taxon>Suessiales</taxon>
        <taxon>Symbiodiniaceae</taxon>
        <taxon>Effrenium</taxon>
    </lineage>
</organism>
<reference evidence="2" key="1">
    <citation type="submission" date="2023-08" db="EMBL/GenBank/DDBJ databases">
        <authorList>
            <person name="Chen Y."/>
            <person name="Shah S."/>
            <person name="Dougan E. K."/>
            <person name="Thang M."/>
            <person name="Chan C."/>
        </authorList>
    </citation>
    <scope>NUCLEOTIDE SEQUENCE</scope>
</reference>
<evidence type="ECO:0000313" key="2">
    <source>
        <dbReference type="EMBL" id="CAJ1390205.1"/>
    </source>
</evidence>
<evidence type="ECO:0000313" key="3">
    <source>
        <dbReference type="Proteomes" id="UP001178507"/>
    </source>
</evidence>
<feature type="compositionally biased region" description="Acidic residues" evidence="1">
    <location>
        <begin position="1"/>
        <end position="12"/>
    </location>
</feature>
<evidence type="ECO:0000256" key="1">
    <source>
        <dbReference type="SAM" id="MobiDB-lite"/>
    </source>
</evidence>
<dbReference type="Proteomes" id="UP001178507">
    <property type="component" value="Unassembled WGS sequence"/>
</dbReference>
<accession>A0AA36IMD3</accession>
<dbReference type="AlphaFoldDB" id="A0AA36IMD3"/>
<dbReference type="EMBL" id="CAUJNA010002024">
    <property type="protein sequence ID" value="CAJ1390205.1"/>
    <property type="molecule type" value="Genomic_DNA"/>
</dbReference>
<feature type="compositionally biased region" description="Basic and acidic residues" evidence="1">
    <location>
        <begin position="417"/>
        <end position="432"/>
    </location>
</feature>
<comment type="caution">
    <text evidence="2">The sequence shown here is derived from an EMBL/GenBank/DDBJ whole genome shotgun (WGS) entry which is preliminary data.</text>
</comment>